<dbReference type="InterPro" id="IPR004477">
    <property type="entry name" value="ComEC_N"/>
</dbReference>
<evidence type="ECO:0000256" key="2">
    <source>
        <dbReference type="ARBA" id="ARBA00022475"/>
    </source>
</evidence>
<dbReference type="NCBIfam" id="TIGR00360">
    <property type="entry name" value="ComEC_N-term"/>
    <property type="match status" value="1"/>
</dbReference>
<keyword evidence="3 6" id="KW-0812">Transmembrane</keyword>
<dbReference type="EMBL" id="WBZJ01000002">
    <property type="protein sequence ID" value="KAB3520931.1"/>
    <property type="molecule type" value="Genomic_DNA"/>
</dbReference>
<evidence type="ECO:0000313" key="8">
    <source>
        <dbReference type="EMBL" id="KAB3520931.1"/>
    </source>
</evidence>
<gene>
    <name evidence="8" type="ORF">F8377_06760</name>
</gene>
<keyword evidence="9" id="KW-1185">Reference proteome</keyword>
<feature type="transmembrane region" description="Helical" evidence="6">
    <location>
        <begin position="405"/>
        <end position="427"/>
    </location>
</feature>
<name>A0ABQ6VF66_9CORY</name>
<feature type="transmembrane region" description="Helical" evidence="6">
    <location>
        <begin position="561"/>
        <end position="577"/>
    </location>
</feature>
<dbReference type="RefSeq" id="WP_151844461.1">
    <property type="nucleotide sequence ID" value="NZ_WBZJ01000002.1"/>
</dbReference>
<evidence type="ECO:0000259" key="7">
    <source>
        <dbReference type="Pfam" id="PF03772"/>
    </source>
</evidence>
<reference evidence="8 9" key="1">
    <citation type="submission" date="2019-10" db="EMBL/GenBank/DDBJ databases">
        <title>Corynebacterium sp novel species isolated from the respiratory tract of Marmot.</title>
        <authorList>
            <person name="Zhang G."/>
        </authorList>
    </citation>
    <scope>NUCLEOTIDE SEQUENCE [LARGE SCALE GENOMIC DNA]</scope>
    <source>
        <strain evidence="8 9">336</strain>
    </source>
</reference>
<feature type="transmembrane region" description="Helical" evidence="6">
    <location>
        <begin position="370"/>
        <end position="399"/>
    </location>
</feature>
<evidence type="ECO:0000256" key="6">
    <source>
        <dbReference type="SAM" id="Phobius"/>
    </source>
</evidence>
<keyword evidence="5 6" id="KW-0472">Membrane</keyword>
<feature type="transmembrane region" description="Helical" evidence="6">
    <location>
        <begin position="491"/>
        <end position="511"/>
    </location>
</feature>
<proteinExistence type="predicted"/>
<dbReference type="PANTHER" id="PTHR30619:SF1">
    <property type="entry name" value="RECOMBINATION PROTEIN 2"/>
    <property type="match status" value="1"/>
</dbReference>
<feature type="transmembrane region" description="Helical" evidence="6">
    <location>
        <begin position="584"/>
        <end position="603"/>
    </location>
</feature>
<feature type="domain" description="ComEC/Rec2-related protein" evidence="7">
    <location>
        <begin position="289"/>
        <end position="535"/>
    </location>
</feature>
<evidence type="ECO:0000256" key="1">
    <source>
        <dbReference type="ARBA" id="ARBA00004651"/>
    </source>
</evidence>
<dbReference type="InterPro" id="IPR052159">
    <property type="entry name" value="Competence_DNA_uptake"/>
</dbReference>
<dbReference type="Pfam" id="PF03772">
    <property type="entry name" value="Competence"/>
    <property type="match status" value="1"/>
</dbReference>
<comment type="caution">
    <text evidence="8">The sequence shown here is derived from an EMBL/GenBank/DDBJ whole genome shotgun (WGS) entry which is preliminary data.</text>
</comment>
<organism evidence="8 9">
    <name type="scientific">Corynebacterium zhongnanshanii</name>
    <dbReference type="NCBI Taxonomy" id="2768834"/>
    <lineage>
        <taxon>Bacteria</taxon>
        <taxon>Bacillati</taxon>
        <taxon>Actinomycetota</taxon>
        <taxon>Actinomycetes</taxon>
        <taxon>Mycobacteriales</taxon>
        <taxon>Corynebacteriaceae</taxon>
        <taxon>Corynebacterium</taxon>
    </lineage>
</organism>
<keyword evidence="2" id="KW-1003">Cell membrane</keyword>
<evidence type="ECO:0000313" key="9">
    <source>
        <dbReference type="Proteomes" id="UP000436181"/>
    </source>
</evidence>
<evidence type="ECO:0000256" key="5">
    <source>
        <dbReference type="ARBA" id="ARBA00023136"/>
    </source>
</evidence>
<feature type="transmembrane region" description="Helical" evidence="6">
    <location>
        <begin position="518"/>
        <end position="541"/>
    </location>
</feature>
<protein>
    <submittedName>
        <fullName evidence="8">ComEC/Rec2 family competence protein</fullName>
    </submittedName>
</protein>
<comment type="subcellular location">
    <subcellularLocation>
        <location evidence="1">Cell membrane</location>
        <topology evidence="1">Multi-pass membrane protein</topology>
    </subcellularLocation>
</comment>
<feature type="transmembrane region" description="Helical" evidence="6">
    <location>
        <begin position="108"/>
        <end position="131"/>
    </location>
</feature>
<sequence length="683" mass="72919">MVKHWIRRTGLLGVPIATVAMTPQQAAERDPFSPEAIASRRGRDLRLLPVAVASWAAVALTVVERAMWIAGVCVCVMVLSMGAFAYLRRSSPRGAQAVRRKERIQASLVMLGAAAFVAGALSASCAARMHVIERHPLVRESVTHAHPSSHVNTYPHTHTGIVAVAGMPKPLTSTGVMVSVRIEGLGTVPLFFSAVHAHGPGGAAQDLRPGQRIDVAFRVQQASQVAGQAAETRSRTRAGMIPVTLRATRSINSVEDPRGVWAVTYWLRSGLVAASEAMPGDTGDVVPGMVVGDTTMQPQELREDFVATGLSHLSAVSGANCAIVMATAMMVASMCGAGRWTRLAAAALALAGFVLLVGPEPSVLRAAVMGSIGLVAVATALWRDIVATACWAVLGLLWWDPGLSVNYGFVLSMVATVGIVILGPWWSRAVLWRWWRYMERRFHKRPPLWHAMLVRMVMVSAAADVVTAPVIMHMTGRMSVVAIPANVLVSWAVPIVTVCGLLLALLGALWVSVAAVPVVGALLHGLVLVAGLAAVPGGWWIQGVGRSLARCPHVEAPAGTVSMLCMLAGIAVTMALIRYRRSWWAPWALGMTLVVSAGVFRWGSVTLVSPTDAPEQWSVPERVDVRGLRVVETHDDTQTLRVQPPAADVIIDRTCGKSYGRPTLNPQGIPVLYPCRDGVRLVE</sequence>
<accession>A0ABQ6VF66</accession>
<dbReference type="PANTHER" id="PTHR30619">
    <property type="entry name" value="DNA INTERNALIZATION/COMPETENCE PROTEIN COMEC/REC2"/>
    <property type="match status" value="1"/>
</dbReference>
<keyword evidence="4 6" id="KW-1133">Transmembrane helix</keyword>
<dbReference type="Proteomes" id="UP000436181">
    <property type="component" value="Unassembled WGS sequence"/>
</dbReference>
<feature type="transmembrane region" description="Helical" evidence="6">
    <location>
        <begin position="68"/>
        <end position="87"/>
    </location>
</feature>
<evidence type="ECO:0000256" key="3">
    <source>
        <dbReference type="ARBA" id="ARBA00022692"/>
    </source>
</evidence>
<feature type="transmembrane region" description="Helical" evidence="6">
    <location>
        <begin position="340"/>
        <end position="358"/>
    </location>
</feature>
<evidence type="ECO:0000256" key="4">
    <source>
        <dbReference type="ARBA" id="ARBA00022989"/>
    </source>
</evidence>
<feature type="transmembrane region" description="Helical" evidence="6">
    <location>
        <begin position="448"/>
        <end position="471"/>
    </location>
</feature>
<feature type="transmembrane region" description="Helical" evidence="6">
    <location>
        <begin position="45"/>
        <end position="62"/>
    </location>
</feature>